<dbReference type="AlphaFoldDB" id="A0A7J5DXP5"/>
<evidence type="ECO:0000313" key="2">
    <source>
        <dbReference type="EMBL" id="KAB2810693.1"/>
    </source>
</evidence>
<dbReference type="EMBL" id="WBVM01000001">
    <property type="protein sequence ID" value="KAB2810693.1"/>
    <property type="molecule type" value="Genomic_DNA"/>
</dbReference>
<evidence type="ECO:0000313" key="3">
    <source>
        <dbReference type="Proteomes" id="UP000449906"/>
    </source>
</evidence>
<evidence type="ECO:0000256" key="1">
    <source>
        <dbReference type="SAM" id="SignalP"/>
    </source>
</evidence>
<feature type="chain" id="PRO_5038580727" evidence="1">
    <location>
        <begin position="34"/>
        <end position="210"/>
    </location>
</feature>
<reference evidence="2 3" key="1">
    <citation type="submission" date="2019-09" db="EMBL/GenBank/DDBJ databases">
        <title>Pimelobacter sp. isolated from Paulinella.</title>
        <authorList>
            <person name="Jeong S.E."/>
        </authorList>
    </citation>
    <scope>NUCLEOTIDE SEQUENCE [LARGE SCALE GENOMIC DNA]</scope>
    <source>
        <strain evidence="2 3">Pch-N</strain>
    </source>
</reference>
<proteinExistence type="predicted"/>
<accession>A0A7J5DXP5</accession>
<sequence>MHLMTSVRRTVAALTLSTALVAGTAALAAPAHAERWTHDDAVGDVVRETMGEPGAELTPAPERTGIDITRVVANHKGRNLTIKVRTRGAMKGALMSMSMIRTPSKRLILMSSRIPMFSNSLDLYDINTKRKDPIVRCPGLKRTFDKSRTVMTTTIPRSCLGNPRWVRFNVDLSTIDMLADDDYSYREDGLRDGRVSRFGLAKMSPKIKHG</sequence>
<name>A0A7J5DXP5_NOCSI</name>
<comment type="caution">
    <text evidence="2">The sequence shown here is derived from an EMBL/GenBank/DDBJ whole genome shotgun (WGS) entry which is preliminary data.</text>
</comment>
<keyword evidence="1" id="KW-0732">Signal</keyword>
<organism evidence="2 3">
    <name type="scientific">Nocardioides simplex</name>
    <name type="common">Arthrobacter simplex</name>
    <dbReference type="NCBI Taxonomy" id="2045"/>
    <lineage>
        <taxon>Bacteria</taxon>
        <taxon>Bacillati</taxon>
        <taxon>Actinomycetota</taxon>
        <taxon>Actinomycetes</taxon>
        <taxon>Propionibacteriales</taxon>
        <taxon>Nocardioidaceae</taxon>
        <taxon>Pimelobacter</taxon>
    </lineage>
</organism>
<dbReference type="RefSeq" id="WP_151578064.1">
    <property type="nucleotide sequence ID" value="NZ_WBVM01000001.1"/>
</dbReference>
<feature type="signal peptide" evidence="1">
    <location>
        <begin position="1"/>
        <end position="33"/>
    </location>
</feature>
<gene>
    <name evidence="2" type="ORF">F9L07_01650</name>
</gene>
<dbReference type="Proteomes" id="UP000449906">
    <property type="component" value="Unassembled WGS sequence"/>
</dbReference>
<protein>
    <submittedName>
        <fullName evidence="2">Uncharacterized protein</fullName>
    </submittedName>
</protein>